<evidence type="ECO:0000313" key="3">
    <source>
        <dbReference type="WBParaSite" id="HPLM_0001025201-mRNA-1"/>
    </source>
</evidence>
<dbReference type="EMBL" id="UZAF01017247">
    <property type="protein sequence ID" value="VDO39601.1"/>
    <property type="molecule type" value="Genomic_DNA"/>
</dbReference>
<dbReference type="WBParaSite" id="HPLM_0001025201-mRNA-1">
    <property type="protein sequence ID" value="HPLM_0001025201-mRNA-1"/>
    <property type="gene ID" value="HPLM_0001025201"/>
</dbReference>
<name>A0A0N4WHA3_HAEPC</name>
<organism evidence="3">
    <name type="scientific">Haemonchus placei</name>
    <name type="common">Barber's pole worm</name>
    <dbReference type="NCBI Taxonomy" id="6290"/>
    <lineage>
        <taxon>Eukaryota</taxon>
        <taxon>Metazoa</taxon>
        <taxon>Ecdysozoa</taxon>
        <taxon>Nematoda</taxon>
        <taxon>Chromadorea</taxon>
        <taxon>Rhabditida</taxon>
        <taxon>Rhabditina</taxon>
        <taxon>Rhabditomorpha</taxon>
        <taxon>Strongyloidea</taxon>
        <taxon>Trichostrongylidae</taxon>
        <taxon>Haemonchus</taxon>
    </lineage>
</organism>
<reference evidence="1 2" key="2">
    <citation type="submission" date="2018-11" db="EMBL/GenBank/DDBJ databases">
        <authorList>
            <consortium name="Pathogen Informatics"/>
        </authorList>
    </citation>
    <scope>NUCLEOTIDE SEQUENCE [LARGE SCALE GENOMIC DNA]</scope>
    <source>
        <strain evidence="1 2">MHpl1</strain>
    </source>
</reference>
<evidence type="ECO:0000313" key="2">
    <source>
        <dbReference type="Proteomes" id="UP000268014"/>
    </source>
</evidence>
<reference evidence="3" key="1">
    <citation type="submission" date="2017-02" db="UniProtKB">
        <authorList>
            <consortium name="WormBaseParasite"/>
        </authorList>
    </citation>
    <scope>IDENTIFICATION</scope>
</reference>
<dbReference type="AlphaFoldDB" id="A0A0N4WHA3"/>
<dbReference type="Proteomes" id="UP000268014">
    <property type="component" value="Unassembled WGS sequence"/>
</dbReference>
<evidence type="ECO:0000313" key="1">
    <source>
        <dbReference type="EMBL" id="VDO39601.1"/>
    </source>
</evidence>
<accession>A0A0N4WHA3</accession>
<gene>
    <name evidence="1" type="ORF">HPLM_LOCUS10244</name>
</gene>
<protein>
    <submittedName>
        <fullName evidence="1 3">Uncharacterized protein</fullName>
    </submittedName>
</protein>
<keyword evidence="2" id="KW-1185">Reference proteome</keyword>
<proteinExistence type="predicted"/>
<sequence>MDDINYSDLKDNLKKERIWLLYFHRNQWVLFPCHSIHSNSISTRNPDVILEEIVGGNANRMLFDEPSSNDAISICLVSDGIMEKIVEDLEVINRGI</sequence>